<evidence type="ECO:0000256" key="5">
    <source>
        <dbReference type="ARBA" id="ARBA00022833"/>
    </source>
</evidence>
<comment type="caution">
    <text evidence="10">The sequence shown here is derived from an EMBL/GenBank/DDBJ whole genome shotgun (WGS) entry which is preliminary data.</text>
</comment>
<evidence type="ECO:0000256" key="4">
    <source>
        <dbReference type="ARBA" id="ARBA00022771"/>
    </source>
</evidence>
<evidence type="ECO:0000256" key="8">
    <source>
        <dbReference type="SAM" id="MobiDB-lite"/>
    </source>
</evidence>
<keyword evidence="4 7" id="KW-0863">Zinc-finger</keyword>
<dbReference type="SMART" id="SM00355">
    <property type="entry name" value="ZnF_C2H2"/>
    <property type="match status" value="10"/>
</dbReference>
<feature type="region of interest" description="Disordered" evidence="8">
    <location>
        <begin position="346"/>
        <end position="384"/>
    </location>
</feature>
<evidence type="ECO:0000313" key="11">
    <source>
        <dbReference type="Proteomes" id="UP001209878"/>
    </source>
</evidence>
<reference evidence="10" key="1">
    <citation type="journal article" date="2023" name="Mol. Biol. Evol.">
        <title>Third-Generation Sequencing Reveals the Adaptive Role of the Epigenome in Three Deep-Sea Polychaetes.</title>
        <authorList>
            <person name="Perez M."/>
            <person name="Aroh O."/>
            <person name="Sun Y."/>
            <person name="Lan Y."/>
            <person name="Juniper S.K."/>
            <person name="Young C.R."/>
            <person name="Angers B."/>
            <person name="Qian P.Y."/>
        </authorList>
    </citation>
    <scope>NUCLEOTIDE SEQUENCE</scope>
    <source>
        <strain evidence="10">R07B-5</strain>
    </source>
</reference>
<dbReference type="GO" id="GO:0008270">
    <property type="term" value="F:zinc ion binding"/>
    <property type="evidence" value="ECO:0007669"/>
    <property type="project" value="UniProtKB-KW"/>
</dbReference>
<name>A0AAD9PB23_RIDPI</name>
<feature type="domain" description="C2H2-type" evidence="9">
    <location>
        <begin position="819"/>
        <end position="846"/>
    </location>
</feature>
<feature type="domain" description="C2H2-type" evidence="9">
    <location>
        <begin position="536"/>
        <end position="563"/>
    </location>
</feature>
<feature type="compositionally biased region" description="Basic and acidic residues" evidence="8">
    <location>
        <begin position="361"/>
        <end position="377"/>
    </location>
</feature>
<proteinExistence type="predicted"/>
<sequence>MYRCAICNYTCEFQRTIKAHIWKHSGHKDIDYPMFQNGPLSVYDDTPVGMSILLSSKAPVSHVASSSVTDRNTIVTARPISIAPKKSHVTKTSAETSGKPLTPKADDGSSADKFKADPSIQKAIGSISSKGPVMVILSAAEKKKQQQMQENAATTSTDVLVKEKVKMSTSNDNISCPGADHPARPTSQKVVQTALVKTTHRPPVTVATTVHIVQSSRTPPVSSHKAPAAAKQSQKPAADGLKRDEAVSTLSASSTDVLTNSGCKRKLSEDARVADDENLHVVKKRSAEGGCLVIPPEMSSMAKCSGKSDVAGGSIPKFNLTKVLASSDVCEDVKVVPETIRGVEGNIDQTGQDTEDCEQQNSDKENMVEPKNAENTKGKTSSTDTAALADTNSVHNEACCSTVSCDKCGETPKNEDGSKPNAGICQSLLAVIEQLRSRSESESDDIGVDGSTDGMKRKRKLNGEWPANGSEHMEICDGQYRCRLCHYKSVSAAVVGVHMRLHKEKQPSECSLCDFQSDTSESLQEHMLQHCKLRTYQCRLCNCTFNYKSQLRAHMRAHIGTQSGVCRLCGFAAVDATALTSHMDTHTKSGEVCQLVKMEEEHHEADELPSDGDKDSKTDTESGDKSETYRMVPHKCDTCGFTTTSQTYLAEHQHRQHGIDDKELECELCEFVATSVRSLKSHMKRHVNDQRFVLQPLEQYKCNLCGYVCHHLPSLKSHMWRHASDSNYSYESTNNIINAAIDFDMQRCVKRPPKEYRCNMCGYVCYHMPSLKSHMWRHSSDQNYHYKFMTDDFLNSFAVSQMAHDGKNVSESVLPLVTFRCCQCGFESTDKAQLSDHMVVHADDSQAAPAQESVNVSDGDVEMVAVEECVEEVTVTTCVQ</sequence>
<feature type="domain" description="C2H2-type" evidence="9">
    <location>
        <begin position="700"/>
        <end position="727"/>
    </location>
</feature>
<organism evidence="10 11">
    <name type="scientific">Ridgeia piscesae</name>
    <name type="common">Tubeworm</name>
    <dbReference type="NCBI Taxonomy" id="27915"/>
    <lineage>
        <taxon>Eukaryota</taxon>
        <taxon>Metazoa</taxon>
        <taxon>Spiralia</taxon>
        <taxon>Lophotrochozoa</taxon>
        <taxon>Annelida</taxon>
        <taxon>Polychaeta</taxon>
        <taxon>Sedentaria</taxon>
        <taxon>Canalipalpata</taxon>
        <taxon>Sabellida</taxon>
        <taxon>Siboglinidae</taxon>
        <taxon>Ridgeia</taxon>
    </lineage>
</organism>
<keyword evidence="3" id="KW-0677">Repeat</keyword>
<evidence type="ECO:0000259" key="9">
    <source>
        <dbReference type="PROSITE" id="PS50157"/>
    </source>
</evidence>
<feature type="region of interest" description="Disordered" evidence="8">
    <location>
        <begin position="600"/>
        <end position="627"/>
    </location>
</feature>
<evidence type="ECO:0000256" key="6">
    <source>
        <dbReference type="ARBA" id="ARBA00023242"/>
    </source>
</evidence>
<keyword evidence="6" id="KW-0539">Nucleus</keyword>
<feature type="region of interest" description="Disordered" evidence="8">
    <location>
        <begin position="85"/>
        <end position="114"/>
    </location>
</feature>
<dbReference type="GO" id="GO:0005634">
    <property type="term" value="C:nucleus"/>
    <property type="evidence" value="ECO:0007669"/>
    <property type="project" value="UniProtKB-SubCell"/>
</dbReference>
<gene>
    <name evidence="10" type="ORF">NP493_53g10015</name>
</gene>
<evidence type="ECO:0000256" key="3">
    <source>
        <dbReference type="ARBA" id="ARBA00022737"/>
    </source>
</evidence>
<dbReference type="PROSITE" id="PS00028">
    <property type="entry name" value="ZINC_FINGER_C2H2_1"/>
    <property type="match status" value="4"/>
</dbReference>
<dbReference type="InterPro" id="IPR036236">
    <property type="entry name" value="Znf_C2H2_sf"/>
</dbReference>
<keyword evidence="5" id="KW-0862">Zinc</keyword>
<dbReference type="EMBL" id="JAODUO010000053">
    <property type="protein sequence ID" value="KAK2191413.1"/>
    <property type="molecule type" value="Genomic_DNA"/>
</dbReference>
<comment type="subcellular location">
    <subcellularLocation>
        <location evidence="1">Nucleus</location>
    </subcellularLocation>
</comment>
<evidence type="ECO:0000256" key="7">
    <source>
        <dbReference type="PROSITE-ProRule" id="PRU00042"/>
    </source>
</evidence>
<dbReference type="SUPFAM" id="SSF57667">
    <property type="entry name" value="beta-beta-alpha zinc fingers"/>
    <property type="match status" value="3"/>
</dbReference>
<dbReference type="PANTHER" id="PTHR24394">
    <property type="entry name" value="ZINC FINGER PROTEIN"/>
    <property type="match status" value="1"/>
</dbReference>
<evidence type="ECO:0000256" key="2">
    <source>
        <dbReference type="ARBA" id="ARBA00022723"/>
    </source>
</evidence>
<dbReference type="AlphaFoldDB" id="A0AAD9PB23"/>
<feature type="domain" description="C2H2-type" evidence="9">
    <location>
        <begin position="2"/>
        <end position="29"/>
    </location>
</feature>
<evidence type="ECO:0000256" key="1">
    <source>
        <dbReference type="ARBA" id="ARBA00004123"/>
    </source>
</evidence>
<dbReference type="PROSITE" id="PS50157">
    <property type="entry name" value="ZINC_FINGER_C2H2_2"/>
    <property type="match status" value="6"/>
</dbReference>
<feature type="compositionally biased region" description="Basic and acidic residues" evidence="8">
    <location>
        <begin position="104"/>
        <end position="114"/>
    </location>
</feature>
<protein>
    <recommendedName>
        <fullName evidence="9">C2H2-type domain-containing protein</fullName>
    </recommendedName>
</protein>
<feature type="compositionally biased region" description="Low complexity" evidence="8">
    <location>
        <begin position="222"/>
        <end position="238"/>
    </location>
</feature>
<dbReference type="InterPro" id="IPR013087">
    <property type="entry name" value="Znf_C2H2_type"/>
</dbReference>
<dbReference type="Proteomes" id="UP001209878">
    <property type="component" value="Unassembled WGS sequence"/>
</dbReference>
<dbReference type="Gene3D" id="3.30.160.60">
    <property type="entry name" value="Classic Zinc Finger"/>
    <property type="match status" value="4"/>
</dbReference>
<dbReference type="Pfam" id="PF00096">
    <property type="entry name" value="zf-C2H2"/>
    <property type="match status" value="1"/>
</dbReference>
<evidence type="ECO:0000313" key="10">
    <source>
        <dbReference type="EMBL" id="KAK2191413.1"/>
    </source>
</evidence>
<accession>A0AAD9PB23</accession>
<keyword evidence="11" id="KW-1185">Reference proteome</keyword>
<feature type="region of interest" description="Disordered" evidence="8">
    <location>
        <begin position="215"/>
        <end position="243"/>
    </location>
</feature>
<dbReference type="PANTHER" id="PTHR24394:SF29">
    <property type="entry name" value="MYONEURIN"/>
    <property type="match status" value="1"/>
</dbReference>
<feature type="domain" description="C2H2-type" evidence="9">
    <location>
        <begin position="480"/>
        <end position="507"/>
    </location>
</feature>
<dbReference type="GO" id="GO:0000981">
    <property type="term" value="F:DNA-binding transcription factor activity, RNA polymerase II-specific"/>
    <property type="evidence" value="ECO:0007669"/>
    <property type="project" value="TreeGrafter"/>
</dbReference>
<feature type="region of interest" description="Disordered" evidence="8">
    <location>
        <begin position="437"/>
        <end position="463"/>
    </location>
</feature>
<feature type="domain" description="C2H2-type" evidence="9">
    <location>
        <begin position="756"/>
        <end position="783"/>
    </location>
</feature>
<keyword evidence="2" id="KW-0479">Metal-binding</keyword>